<dbReference type="PANTHER" id="PTHR35176:SF6">
    <property type="entry name" value="HEME OXYGENASE HI_0854-RELATED"/>
    <property type="match status" value="1"/>
</dbReference>
<evidence type="ECO:0000313" key="3">
    <source>
        <dbReference type="EMBL" id="OHV24475.1"/>
    </source>
</evidence>
<dbReference type="InterPro" id="IPR052019">
    <property type="entry name" value="F420H2_bilvrd_red/Heme_oxyg"/>
</dbReference>
<dbReference type="SUPFAM" id="SSF50475">
    <property type="entry name" value="FMN-binding split barrel"/>
    <property type="match status" value="1"/>
</dbReference>
<evidence type="ECO:0000256" key="1">
    <source>
        <dbReference type="ARBA" id="ARBA00023002"/>
    </source>
</evidence>
<name>A0A1S1PU63_9ACTN</name>
<evidence type="ECO:0000259" key="2">
    <source>
        <dbReference type="Pfam" id="PF01243"/>
    </source>
</evidence>
<comment type="caution">
    <text evidence="3">The sequence shown here is derived from an EMBL/GenBank/DDBJ whole genome shotgun (WGS) entry which is preliminary data.</text>
</comment>
<keyword evidence="4" id="KW-1185">Reference proteome</keyword>
<dbReference type="Pfam" id="PF01243">
    <property type="entry name" value="PNPOx_N"/>
    <property type="match status" value="1"/>
</dbReference>
<proteinExistence type="predicted"/>
<dbReference type="InterPro" id="IPR011576">
    <property type="entry name" value="Pyridox_Oxase_N"/>
</dbReference>
<gene>
    <name evidence="3" type="ORF">BBK14_06130</name>
</gene>
<dbReference type="GO" id="GO:0070967">
    <property type="term" value="F:coenzyme F420 binding"/>
    <property type="evidence" value="ECO:0007669"/>
    <property type="project" value="TreeGrafter"/>
</dbReference>
<dbReference type="Gene3D" id="2.30.110.10">
    <property type="entry name" value="Electron Transport, Fmn-binding Protein, Chain A"/>
    <property type="match status" value="1"/>
</dbReference>
<evidence type="ECO:0000313" key="4">
    <source>
        <dbReference type="Proteomes" id="UP000179769"/>
    </source>
</evidence>
<dbReference type="GO" id="GO:0016627">
    <property type="term" value="F:oxidoreductase activity, acting on the CH-CH group of donors"/>
    <property type="evidence" value="ECO:0007669"/>
    <property type="project" value="TreeGrafter"/>
</dbReference>
<protein>
    <submittedName>
        <fullName evidence="3">Pyridoxamine 5'-phosphate oxidase</fullName>
    </submittedName>
</protein>
<dbReference type="InterPro" id="IPR012349">
    <property type="entry name" value="Split_barrel_FMN-bd"/>
</dbReference>
<dbReference type="EMBL" id="MAXA01000235">
    <property type="protein sequence ID" value="OHV24475.1"/>
    <property type="molecule type" value="Genomic_DNA"/>
</dbReference>
<accession>A0A1S1PU63</accession>
<dbReference type="Proteomes" id="UP000179769">
    <property type="component" value="Unassembled WGS sequence"/>
</dbReference>
<dbReference type="GO" id="GO:0005829">
    <property type="term" value="C:cytosol"/>
    <property type="evidence" value="ECO:0007669"/>
    <property type="project" value="TreeGrafter"/>
</dbReference>
<sequence>MSWGEVEATEPEFTRTVRERFGTFRHHVLATLRADGSPRVSGLEAEFRLGELWLGGMPGARKSDDLLRDQRFALHANPGPGTDMHGGDVRIAGRAEWVDDPDTRLRFVEEVDPPTPFDLFRVRITEIVRIWMDDQEMVIETWRPDGRGLRVLRRGNDTPVREQSGP</sequence>
<dbReference type="AlphaFoldDB" id="A0A1S1PU63"/>
<dbReference type="PANTHER" id="PTHR35176">
    <property type="entry name" value="HEME OXYGENASE HI_0854-RELATED"/>
    <property type="match status" value="1"/>
</dbReference>
<reference evidence="4" key="1">
    <citation type="submission" date="2016-07" db="EMBL/GenBank/DDBJ databases">
        <title>Frankia sp. NRRL B-16219 Genome sequencing.</title>
        <authorList>
            <person name="Ghodhbane-Gtari F."/>
            <person name="Swanson E."/>
            <person name="Gueddou A."/>
            <person name="Louati M."/>
            <person name="Nouioui I."/>
            <person name="Hezbri K."/>
            <person name="Abebe-Akele F."/>
            <person name="Simpson S."/>
            <person name="Morris K."/>
            <person name="Thomas K."/>
            <person name="Gtari M."/>
            <person name="Tisa L.S."/>
        </authorList>
    </citation>
    <scope>NUCLEOTIDE SEQUENCE [LARGE SCALE GENOMIC DNA]</scope>
    <source>
        <strain evidence="4">NRRL B-16219</strain>
    </source>
</reference>
<dbReference type="OrthoDB" id="5115613at2"/>
<keyword evidence="1" id="KW-0560">Oxidoreductase</keyword>
<feature type="domain" description="Pyridoxamine 5'-phosphate oxidase N-terminal" evidence="2">
    <location>
        <begin position="15"/>
        <end position="127"/>
    </location>
</feature>
<organism evidence="3 4">
    <name type="scientific">Parafrankia soli</name>
    <dbReference type="NCBI Taxonomy" id="2599596"/>
    <lineage>
        <taxon>Bacteria</taxon>
        <taxon>Bacillati</taxon>
        <taxon>Actinomycetota</taxon>
        <taxon>Actinomycetes</taxon>
        <taxon>Frankiales</taxon>
        <taxon>Frankiaceae</taxon>
        <taxon>Parafrankia</taxon>
    </lineage>
</organism>